<organism evidence="1 2">
    <name type="scientific">Oculimacula yallundae</name>
    <dbReference type="NCBI Taxonomy" id="86028"/>
    <lineage>
        <taxon>Eukaryota</taxon>
        <taxon>Fungi</taxon>
        <taxon>Dikarya</taxon>
        <taxon>Ascomycota</taxon>
        <taxon>Pezizomycotina</taxon>
        <taxon>Leotiomycetes</taxon>
        <taxon>Helotiales</taxon>
        <taxon>Ploettnerulaceae</taxon>
        <taxon>Oculimacula</taxon>
    </lineage>
</organism>
<sequence length="117" mass="13175">MICQAPGAFLQRLFLASGSIPAAWMLCTSDLKWEQAFAISQVLLPICYLALSPLRITLVNPHSTRLRGLLNSLHIRFEKEASFGNFTCLSKRGDLLNLSLLLNFEHNYGNMNEHMPL</sequence>
<comment type="caution">
    <text evidence="1">The sequence shown here is derived from an EMBL/GenBank/DDBJ whole genome shotgun (WGS) entry which is preliminary data.</text>
</comment>
<evidence type="ECO:0000313" key="1">
    <source>
        <dbReference type="EMBL" id="KAL2065442.1"/>
    </source>
</evidence>
<dbReference type="EMBL" id="JAZHXI010000012">
    <property type="protein sequence ID" value="KAL2065442.1"/>
    <property type="molecule type" value="Genomic_DNA"/>
</dbReference>
<accession>A0ABR4C717</accession>
<dbReference type="Proteomes" id="UP001595075">
    <property type="component" value="Unassembled WGS sequence"/>
</dbReference>
<name>A0ABR4C717_9HELO</name>
<feature type="non-terminal residue" evidence="1">
    <location>
        <position position="117"/>
    </location>
</feature>
<reference evidence="1 2" key="1">
    <citation type="journal article" date="2024" name="Commun. Biol.">
        <title>Comparative genomic analysis of thermophilic fungi reveals convergent evolutionary adaptations and gene losses.</title>
        <authorList>
            <person name="Steindorff A.S."/>
            <person name="Aguilar-Pontes M.V."/>
            <person name="Robinson A.J."/>
            <person name="Andreopoulos B."/>
            <person name="LaButti K."/>
            <person name="Kuo A."/>
            <person name="Mondo S."/>
            <person name="Riley R."/>
            <person name="Otillar R."/>
            <person name="Haridas S."/>
            <person name="Lipzen A."/>
            <person name="Grimwood J."/>
            <person name="Schmutz J."/>
            <person name="Clum A."/>
            <person name="Reid I.D."/>
            <person name="Moisan M.C."/>
            <person name="Butler G."/>
            <person name="Nguyen T.T.M."/>
            <person name="Dewar K."/>
            <person name="Conant G."/>
            <person name="Drula E."/>
            <person name="Henrissat B."/>
            <person name="Hansel C."/>
            <person name="Singer S."/>
            <person name="Hutchinson M.I."/>
            <person name="de Vries R.P."/>
            <person name="Natvig D.O."/>
            <person name="Powell A.J."/>
            <person name="Tsang A."/>
            <person name="Grigoriev I.V."/>
        </authorList>
    </citation>
    <scope>NUCLEOTIDE SEQUENCE [LARGE SCALE GENOMIC DNA]</scope>
    <source>
        <strain evidence="1 2">CBS 494.80</strain>
    </source>
</reference>
<proteinExistence type="predicted"/>
<evidence type="ECO:0000313" key="2">
    <source>
        <dbReference type="Proteomes" id="UP001595075"/>
    </source>
</evidence>
<keyword evidence="2" id="KW-1185">Reference proteome</keyword>
<protein>
    <submittedName>
        <fullName evidence="1">Uncharacterized protein</fullName>
    </submittedName>
</protein>
<gene>
    <name evidence="1" type="ORF">VTL71DRAFT_3112</name>
</gene>